<dbReference type="Pfam" id="PF00355">
    <property type="entry name" value="Rieske"/>
    <property type="match status" value="1"/>
</dbReference>
<name>A0A0U9H6J0_9BACI</name>
<dbReference type="GO" id="GO:0051537">
    <property type="term" value="F:2 iron, 2 sulfur cluster binding"/>
    <property type="evidence" value="ECO:0007669"/>
    <property type="project" value="UniProtKB-KW"/>
</dbReference>
<feature type="domain" description="Rieske" evidence="7">
    <location>
        <begin position="422"/>
        <end position="507"/>
    </location>
</feature>
<dbReference type="RefSeq" id="WP_058949791.1">
    <property type="nucleotide sequence ID" value="NZ_BBXV01000014.1"/>
</dbReference>
<comment type="caution">
    <text evidence="8">The sequence shown here is derived from an EMBL/GenBank/DDBJ whole genome shotgun (WGS) entry which is preliminary data.</text>
</comment>
<dbReference type="Gene3D" id="3.50.50.60">
    <property type="entry name" value="FAD/NAD(P)-binding domain"/>
    <property type="match status" value="1"/>
</dbReference>
<keyword evidence="4" id="KW-0411">Iron-sulfur</keyword>
<evidence type="ECO:0000313" key="8">
    <source>
        <dbReference type="EMBL" id="GAQ17385.1"/>
    </source>
</evidence>
<dbReference type="GO" id="GO:0016020">
    <property type="term" value="C:membrane"/>
    <property type="evidence" value="ECO:0007669"/>
    <property type="project" value="InterPro"/>
</dbReference>
<dbReference type="InterPro" id="IPR006076">
    <property type="entry name" value="FAD-dep_OxRdtase"/>
</dbReference>
<evidence type="ECO:0000256" key="1">
    <source>
        <dbReference type="ARBA" id="ARBA00022714"/>
    </source>
</evidence>
<evidence type="ECO:0000256" key="5">
    <source>
        <dbReference type="ARBA" id="ARBA00023157"/>
    </source>
</evidence>
<dbReference type="OrthoDB" id="9767869at2"/>
<evidence type="ECO:0000313" key="9">
    <source>
        <dbReference type="Proteomes" id="UP000052946"/>
    </source>
</evidence>
<dbReference type="EMBL" id="BBXV01000014">
    <property type="protein sequence ID" value="GAQ17385.1"/>
    <property type="molecule type" value="Genomic_DNA"/>
</dbReference>
<dbReference type="GO" id="GO:0005737">
    <property type="term" value="C:cytoplasm"/>
    <property type="evidence" value="ECO:0007669"/>
    <property type="project" value="TreeGrafter"/>
</dbReference>
<dbReference type="InterPro" id="IPR036922">
    <property type="entry name" value="Rieske_2Fe-2S_sf"/>
</dbReference>
<dbReference type="GO" id="GO:0016705">
    <property type="term" value="F:oxidoreductase activity, acting on paired donors, with incorporation or reduction of molecular oxygen"/>
    <property type="evidence" value="ECO:0007669"/>
    <property type="project" value="UniProtKB-ARBA"/>
</dbReference>
<dbReference type="InterPro" id="IPR005805">
    <property type="entry name" value="Rieske_Fe-S_prot_C"/>
</dbReference>
<dbReference type="PRINTS" id="PR00162">
    <property type="entry name" value="RIESKE"/>
</dbReference>
<dbReference type="Proteomes" id="UP000052946">
    <property type="component" value="Unassembled WGS sequence"/>
</dbReference>
<keyword evidence="5" id="KW-1015">Disulfide bond</keyword>
<dbReference type="AlphaFoldDB" id="A0A0U9H6J0"/>
<dbReference type="InterPro" id="IPR036188">
    <property type="entry name" value="FAD/NAD-bd_sf"/>
</dbReference>
<dbReference type="InterPro" id="IPR038010">
    <property type="entry name" value="YhfW_C"/>
</dbReference>
<feature type="region of interest" description="Disordered" evidence="6">
    <location>
        <begin position="408"/>
        <end position="434"/>
    </location>
</feature>
<evidence type="ECO:0000256" key="2">
    <source>
        <dbReference type="ARBA" id="ARBA00022723"/>
    </source>
</evidence>
<proteinExistence type="predicted"/>
<dbReference type="GO" id="GO:0046872">
    <property type="term" value="F:metal ion binding"/>
    <property type="evidence" value="ECO:0007669"/>
    <property type="project" value="UniProtKB-KW"/>
</dbReference>
<accession>A0A0U9H6J0</accession>
<reference evidence="9" key="1">
    <citation type="submission" date="2015-07" db="EMBL/GenBank/DDBJ databases">
        <title>Draft Genome Sequence of Oceanobacillus picturae Heshi-B3 that Was Isolated from Fermented Rice Bran with Aging Salted Mackerel, Which Was Named Heshiko as Traditional Fermented Seafood in Japan.</title>
        <authorList>
            <person name="Akuzawa S."/>
            <person name="Nakagawa J."/>
            <person name="Kanekatsu T."/>
            <person name="Kanesaki Y."/>
            <person name="Suzuki T."/>
        </authorList>
    </citation>
    <scope>NUCLEOTIDE SEQUENCE [LARGE SCALE GENOMIC DNA]</scope>
    <source>
        <strain evidence="9">Heshi-B3</strain>
    </source>
</reference>
<dbReference type="Gene3D" id="2.102.10.10">
    <property type="entry name" value="Rieske [2Fe-2S] iron-sulphur domain"/>
    <property type="match status" value="1"/>
</dbReference>
<keyword evidence="1" id="KW-0001">2Fe-2S</keyword>
<evidence type="ECO:0000259" key="7">
    <source>
        <dbReference type="PROSITE" id="PS51296"/>
    </source>
</evidence>
<dbReference type="GO" id="GO:0004497">
    <property type="term" value="F:monooxygenase activity"/>
    <property type="evidence" value="ECO:0007669"/>
    <property type="project" value="UniProtKB-ARBA"/>
</dbReference>
<gene>
    <name evidence="8" type="ORF">OPHB3_1310</name>
</gene>
<reference evidence="8 9" key="2">
    <citation type="journal article" date="2016" name="Genome Announc.">
        <title>Draft Genome Sequence of Oceanobacillus picturae Heshi-B3, Isolated from Fermented Rice Bran in a Traditional Japanese Seafood Dish.</title>
        <authorList>
            <person name="Akuzawa S."/>
            <person name="Nagaoka J."/>
            <person name="Kanekatsu M."/>
            <person name="Kanesaki Y."/>
            <person name="Suzuki T."/>
        </authorList>
    </citation>
    <scope>NUCLEOTIDE SEQUENCE [LARGE SCALE GENOMIC DNA]</scope>
    <source>
        <strain evidence="8 9">Heshi-B3</strain>
    </source>
</reference>
<organism evidence="8 9">
    <name type="scientific">Oceanobacillus picturae</name>
    <dbReference type="NCBI Taxonomy" id="171693"/>
    <lineage>
        <taxon>Bacteria</taxon>
        <taxon>Bacillati</taxon>
        <taxon>Bacillota</taxon>
        <taxon>Bacilli</taxon>
        <taxon>Bacillales</taxon>
        <taxon>Bacillaceae</taxon>
        <taxon>Oceanobacillus</taxon>
    </lineage>
</organism>
<protein>
    <submittedName>
        <fullName evidence="8">Gamma-glutamylputrescine oxidoreductase</fullName>
    </submittedName>
</protein>
<dbReference type="SUPFAM" id="SSF51905">
    <property type="entry name" value="FAD/NAD(P)-binding domain"/>
    <property type="match status" value="1"/>
</dbReference>
<sequence length="507" mass="56172">MRQNETTSILPKANESYWRDTGKVPSYGELKNDLHVDTVVVGAGIAGVMTAYQLAKAGKEVAVLEARELFSGTSGFTTAKLTAQHNLIYDELINRYGQETAKLFYQANMEGTASIKELADQFGIDCELEEREAFVFTQKAENRNKISKEAEAYQKLGIEGEFVEDLPLNMEVEAAIMMRNQAQFHPVKFLAGLLEEFVNLGGKVYDQTKVMDIADKANKTECTTESGLKVTASQVVQATHLPIIEPESKFFSKQNNPESSYALAVKTKDEFPDGLYINADLPKRTLRGLDSKTGRVVLVGGESHSTGDGKSSSERYKELESFAKELFEVKEIINRWSAHDYISEDRLPFIGALSEDQPNVYVVTGLSKWGLAISATGAKILTDAILEKDNPYKAMFTPERIIQGSISVEPQEENHNHYDDASEENNPEELSNNQGMITKRDGEEVGAYKDENGNLHYVDLTCTHLGCGVQWNDGDNTWDCPCHGSRFSGTGEVIEGPAVESLKTLNE</sequence>
<dbReference type="Gene3D" id="3.30.9.10">
    <property type="entry name" value="D-Amino Acid Oxidase, subunit A, domain 2"/>
    <property type="match status" value="1"/>
</dbReference>
<dbReference type="PANTHER" id="PTHR13847">
    <property type="entry name" value="SARCOSINE DEHYDROGENASE-RELATED"/>
    <property type="match status" value="1"/>
</dbReference>
<dbReference type="PANTHER" id="PTHR13847:SF274">
    <property type="entry name" value="RIESKE 2FE-2S IRON-SULFUR PROTEIN YHFW-RELATED"/>
    <property type="match status" value="1"/>
</dbReference>
<dbReference type="SUPFAM" id="SSF50022">
    <property type="entry name" value="ISP domain"/>
    <property type="match status" value="1"/>
</dbReference>
<dbReference type="PROSITE" id="PS51296">
    <property type="entry name" value="RIESKE"/>
    <property type="match status" value="1"/>
</dbReference>
<dbReference type="Pfam" id="PF01266">
    <property type="entry name" value="DAO"/>
    <property type="match status" value="1"/>
</dbReference>
<evidence type="ECO:0000256" key="3">
    <source>
        <dbReference type="ARBA" id="ARBA00023004"/>
    </source>
</evidence>
<dbReference type="InterPro" id="IPR017941">
    <property type="entry name" value="Rieske_2Fe-2S"/>
</dbReference>
<keyword evidence="2" id="KW-0479">Metal-binding</keyword>
<evidence type="ECO:0000256" key="6">
    <source>
        <dbReference type="SAM" id="MobiDB-lite"/>
    </source>
</evidence>
<keyword evidence="3" id="KW-0408">Iron</keyword>
<evidence type="ECO:0000256" key="4">
    <source>
        <dbReference type="ARBA" id="ARBA00023014"/>
    </source>
</evidence>
<dbReference type="CDD" id="cd03477">
    <property type="entry name" value="Rieske_YhfW_C"/>
    <property type="match status" value="1"/>
</dbReference>